<evidence type="ECO:0000313" key="2">
    <source>
        <dbReference type="Proteomes" id="UP000680638"/>
    </source>
</evidence>
<proteinExistence type="predicted"/>
<comment type="caution">
    <text evidence="1">The sequence shown here is derived from an EMBL/GenBank/DDBJ whole genome shotgun (WGS) entry which is preliminary data.</text>
</comment>
<evidence type="ECO:0000313" key="1">
    <source>
        <dbReference type="EMBL" id="GIO70328.1"/>
    </source>
</evidence>
<accession>A0ABQ4M4H2</accession>
<sequence length="57" mass="5960">MSRCGSAVVTGGDYDCGQGMVNVGSLLGLGISYSHVGMKKHILNGDTAFFQINLPKN</sequence>
<dbReference type="EMBL" id="BORW01000058">
    <property type="protein sequence ID" value="GIO70328.1"/>
    <property type="molecule type" value="Genomic_DNA"/>
</dbReference>
<reference evidence="1 2" key="1">
    <citation type="submission" date="2021-03" db="EMBL/GenBank/DDBJ databases">
        <title>Antimicrobial resistance genes in bacteria isolated from Japanese honey, and their potential for conferring macrolide and lincosamide resistance in the American foulbrood pathogen Paenibacillus larvae.</title>
        <authorList>
            <person name="Okamoto M."/>
            <person name="Kumagai M."/>
            <person name="Kanamori H."/>
            <person name="Takamatsu D."/>
        </authorList>
    </citation>
    <scope>NUCLEOTIDE SEQUENCE [LARGE SCALE GENOMIC DNA]</scope>
    <source>
        <strain evidence="1 2">J21TS3</strain>
    </source>
</reference>
<name>A0ABQ4M4H2_9BACL</name>
<gene>
    <name evidence="1" type="ORF">J21TS3_51490</name>
</gene>
<organism evidence="1 2">
    <name type="scientific">Paenibacillus cookii</name>
    <dbReference type="NCBI Taxonomy" id="157839"/>
    <lineage>
        <taxon>Bacteria</taxon>
        <taxon>Bacillati</taxon>
        <taxon>Bacillota</taxon>
        <taxon>Bacilli</taxon>
        <taxon>Bacillales</taxon>
        <taxon>Paenibacillaceae</taxon>
        <taxon>Paenibacillus</taxon>
    </lineage>
</organism>
<protein>
    <submittedName>
        <fullName evidence="1">Uncharacterized protein</fullName>
    </submittedName>
</protein>
<keyword evidence="2" id="KW-1185">Reference proteome</keyword>
<dbReference type="Proteomes" id="UP000680638">
    <property type="component" value="Unassembled WGS sequence"/>
</dbReference>